<proteinExistence type="predicted"/>
<sequence length="108" mass="13109">CFEWNESLIEGPLEDIQDRLTLLKKSFPGYERIEVGIDRMCSDQDCPKLSVVGFRQETDEEYEKRKDKLLKQRAAQRKRREKEKEEGEEVDEYEQYLVLKAKYEKDWR</sequence>
<gene>
    <name evidence="2" type="ORF">LCGC14_3146600</name>
</gene>
<evidence type="ECO:0000313" key="2">
    <source>
        <dbReference type="EMBL" id="KKK48288.1"/>
    </source>
</evidence>
<name>A0A0F8VV92_9ZZZZ</name>
<feature type="region of interest" description="Disordered" evidence="1">
    <location>
        <begin position="71"/>
        <end position="90"/>
    </location>
</feature>
<dbReference type="AlphaFoldDB" id="A0A0F8VV92"/>
<reference evidence="2" key="1">
    <citation type="journal article" date="2015" name="Nature">
        <title>Complex archaea that bridge the gap between prokaryotes and eukaryotes.</title>
        <authorList>
            <person name="Spang A."/>
            <person name="Saw J.H."/>
            <person name="Jorgensen S.L."/>
            <person name="Zaremba-Niedzwiedzka K."/>
            <person name="Martijn J."/>
            <person name="Lind A.E."/>
            <person name="van Eijk R."/>
            <person name="Schleper C."/>
            <person name="Guy L."/>
            <person name="Ettema T.J."/>
        </authorList>
    </citation>
    <scope>NUCLEOTIDE SEQUENCE</scope>
</reference>
<evidence type="ECO:0000256" key="1">
    <source>
        <dbReference type="SAM" id="MobiDB-lite"/>
    </source>
</evidence>
<dbReference type="EMBL" id="LAZR01069140">
    <property type="protein sequence ID" value="KKK48288.1"/>
    <property type="molecule type" value="Genomic_DNA"/>
</dbReference>
<comment type="caution">
    <text evidence="2">The sequence shown here is derived from an EMBL/GenBank/DDBJ whole genome shotgun (WGS) entry which is preliminary data.</text>
</comment>
<accession>A0A0F8VV92</accession>
<feature type="non-terminal residue" evidence="2">
    <location>
        <position position="1"/>
    </location>
</feature>
<organism evidence="2">
    <name type="scientific">marine sediment metagenome</name>
    <dbReference type="NCBI Taxonomy" id="412755"/>
    <lineage>
        <taxon>unclassified sequences</taxon>
        <taxon>metagenomes</taxon>
        <taxon>ecological metagenomes</taxon>
    </lineage>
</organism>
<protein>
    <submittedName>
        <fullName evidence="2">Uncharacterized protein</fullName>
    </submittedName>
</protein>